<name>A0A6A4GPF8_9AGAR</name>
<evidence type="ECO:0000313" key="2">
    <source>
        <dbReference type="Proteomes" id="UP000799118"/>
    </source>
</evidence>
<sequence>MSCLLFDLAIKPLAALKGYSEIPAVRKKLANLIADDTMGFLSEDDNLEDLEKILDRWCMASTAVFNIAKTQILPTGKREASPDQQQVPQNIHIAAEDKAITILGAPGKSNYQLPGAWRPLVLRYNKSLENWEKSNPTMDGCKKIGQMVVGGMTQYLTQVQGMPKNIEEKLKKRIRQFLWVEKKLSPVNFETLLASKKEGGQEALDIEAKIRV</sequence>
<evidence type="ECO:0000313" key="1">
    <source>
        <dbReference type="EMBL" id="KAE9387220.1"/>
    </source>
</evidence>
<keyword evidence="2" id="KW-1185">Reference proteome</keyword>
<reference evidence="1" key="1">
    <citation type="journal article" date="2019" name="Environ. Microbiol.">
        <title>Fungal ecological strategies reflected in gene transcription - a case study of two litter decomposers.</title>
        <authorList>
            <person name="Barbi F."/>
            <person name="Kohler A."/>
            <person name="Barry K."/>
            <person name="Baskaran P."/>
            <person name="Daum C."/>
            <person name="Fauchery L."/>
            <person name="Ihrmark K."/>
            <person name="Kuo A."/>
            <person name="LaButti K."/>
            <person name="Lipzen A."/>
            <person name="Morin E."/>
            <person name="Grigoriev I.V."/>
            <person name="Henrissat B."/>
            <person name="Lindahl B."/>
            <person name="Martin F."/>
        </authorList>
    </citation>
    <scope>NUCLEOTIDE SEQUENCE</scope>
    <source>
        <strain evidence="1">JB14</strain>
    </source>
</reference>
<accession>A0A6A4GPF8</accession>
<proteinExistence type="predicted"/>
<dbReference type="EMBL" id="ML769815">
    <property type="protein sequence ID" value="KAE9387220.1"/>
    <property type="molecule type" value="Genomic_DNA"/>
</dbReference>
<protein>
    <recommendedName>
        <fullName evidence="3">Reverse transcriptase domain-containing protein</fullName>
    </recommendedName>
</protein>
<dbReference type="Proteomes" id="UP000799118">
    <property type="component" value="Unassembled WGS sequence"/>
</dbReference>
<dbReference type="AlphaFoldDB" id="A0A6A4GPF8"/>
<dbReference type="OrthoDB" id="2205812at2759"/>
<organism evidence="1 2">
    <name type="scientific">Gymnopus androsaceus JB14</name>
    <dbReference type="NCBI Taxonomy" id="1447944"/>
    <lineage>
        <taxon>Eukaryota</taxon>
        <taxon>Fungi</taxon>
        <taxon>Dikarya</taxon>
        <taxon>Basidiomycota</taxon>
        <taxon>Agaricomycotina</taxon>
        <taxon>Agaricomycetes</taxon>
        <taxon>Agaricomycetidae</taxon>
        <taxon>Agaricales</taxon>
        <taxon>Marasmiineae</taxon>
        <taxon>Omphalotaceae</taxon>
        <taxon>Gymnopus</taxon>
    </lineage>
</organism>
<gene>
    <name evidence="1" type="ORF">BT96DRAFT_960435</name>
</gene>
<evidence type="ECO:0008006" key="3">
    <source>
        <dbReference type="Google" id="ProtNLM"/>
    </source>
</evidence>